<dbReference type="PROSITE" id="PS51186">
    <property type="entry name" value="GNAT"/>
    <property type="match status" value="1"/>
</dbReference>
<feature type="domain" description="N-acetyltransferase" evidence="3">
    <location>
        <begin position="21"/>
        <end position="165"/>
    </location>
</feature>
<dbReference type="Pfam" id="PF00583">
    <property type="entry name" value="Acetyltransf_1"/>
    <property type="match status" value="1"/>
</dbReference>
<dbReference type="SUPFAM" id="SSF55729">
    <property type="entry name" value="Acyl-CoA N-acyltransferases (Nat)"/>
    <property type="match status" value="1"/>
</dbReference>
<dbReference type="InterPro" id="IPR016181">
    <property type="entry name" value="Acyl_CoA_acyltransferase"/>
</dbReference>
<gene>
    <name evidence="4" type="ORF">SAMN02745824_0523</name>
</gene>
<dbReference type="Gene3D" id="3.40.630.30">
    <property type="match status" value="1"/>
</dbReference>
<evidence type="ECO:0000313" key="4">
    <source>
        <dbReference type="EMBL" id="SIN59983.1"/>
    </source>
</evidence>
<sequence>MTDLLTLTIVRADYANPAHARDIVKMLRSYAMDPMGGGEDLSPQVQANLVPGLAASPAASSLLAYVGEEVAGLANLMTTFSSFAARPLVNIHDIVVAKNHRGTGIGRKLFAEIENHAQEMDACKVTLEVLEGNNAARKLYASLGYGDYQLDPAMGKALFWQKRLER</sequence>
<keyword evidence="1 4" id="KW-0808">Transferase</keyword>
<accession>A0A1N6CN56</accession>
<dbReference type="RefSeq" id="WP_074203586.1">
    <property type="nucleotide sequence ID" value="NZ_FSQW01000001.1"/>
</dbReference>
<dbReference type="InterPro" id="IPR050832">
    <property type="entry name" value="Bact_Acetyltransf"/>
</dbReference>
<dbReference type="CDD" id="cd04301">
    <property type="entry name" value="NAT_SF"/>
    <property type="match status" value="1"/>
</dbReference>
<dbReference type="STRING" id="1123272.SAMN02745824_0523"/>
<reference evidence="5" key="1">
    <citation type="submission" date="2016-11" db="EMBL/GenBank/DDBJ databases">
        <authorList>
            <person name="Varghese N."/>
            <person name="Submissions S."/>
        </authorList>
    </citation>
    <scope>NUCLEOTIDE SEQUENCE [LARGE SCALE GENOMIC DNA]</scope>
    <source>
        <strain evidence="5">DSM 22363</strain>
    </source>
</reference>
<dbReference type="AlphaFoldDB" id="A0A1N6CN56"/>
<protein>
    <submittedName>
        <fullName evidence="4">Acetyltransferase (GNAT) family protein</fullName>
    </submittedName>
</protein>
<organism evidence="4 5">
    <name type="scientific">Parasphingorhabdus marina DSM 22363</name>
    <dbReference type="NCBI Taxonomy" id="1123272"/>
    <lineage>
        <taxon>Bacteria</taxon>
        <taxon>Pseudomonadati</taxon>
        <taxon>Pseudomonadota</taxon>
        <taxon>Alphaproteobacteria</taxon>
        <taxon>Sphingomonadales</taxon>
        <taxon>Sphingomonadaceae</taxon>
        <taxon>Parasphingorhabdus</taxon>
    </lineage>
</organism>
<proteinExistence type="predicted"/>
<dbReference type="GO" id="GO:0016747">
    <property type="term" value="F:acyltransferase activity, transferring groups other than amino-acyl groups"/>
    <property type="evidence" value="ECO:0007669"/>
    <property type="project" value="InterPro"/>
</dbReference>
<dbReference type="InterPro" id="IPR000182">
    <property type="entry name" value="GNAT_dom"/>
</dbReference>
<name>A0A1N6CN56_9SPHN</name>
<keyword evidence="2" id="KW-0012">Acyltransferase</keyword>
<evidence type="ECO:0000259" key="3">
    <source>
        <dbReference type="PROSITE" id="PS51186"/>
    </source>
</evidence>
<dbReference type="Proteomes" id="UP000185192">
    <property type="component" value="Unassembled WGS sequence"/>
</dbReference>
<dbReference type="EMBL" id="FSQW01000001">
    <property type="protein sequence ID" value="SIN59983.1"/>
    <property type="molecule type" value="Genomic_DNA"/>
</dbReference>
<evidence type="ECO:0000256" key="2">
    <source>
        <dbReference type="ARBA" id="ARBA00023315"/>
    </source>
</evidence>
<evidence type="ECO:0000256" key="1">
    <source>
        <dbReference type="ARBA" id="ARBA00022679"/>
    </source>
</evidence>
<dbReference type="OrthoDB" id="9805924at2"/>
<dbReference type="PANTHER" id="PTHR43877:SF2">
    <property type="entry name" value="AMINOALKYLPHOSPHONATE N-ACETYLTRANSFERASE-RELATED"/>
    <property type="match status" value="1"/>
</dbReference>
<dbReference type="PANTHER" id="PTHR43877">
    <property type="entry name" value="AMINOALKYLPHOSPHONATE N-ACETYLTRANSFERASE-RELATED-RELATED"/>
    <property type="match status" value="1"/>
</dbReference>
<keyword evidence="5" id="KW-1185">Reference proteome</keyword>
<evidence type="ECO:0000313" key="5">
    <source>
        <dbReference type="Proteomes" id="UP000185192"/>
    </source>
</evidence>